<feature type="domain" description="RING-type" evidence="3">
    <location>
        <begin position="65"/>
        <end position="117"/>
    </location>
</feature>
<keyword evidence="1" id="KW-0862">Zinc</keyword>
<dbReference type="EMBL" id="JACCJC010000022">
    <property type="protein sequence ID" value="KAF6235725.1"/>
    <property type="molecule type" value="Genomic_DNA"/>
</dbReference>
<name>A0A8H6FVT3_9LECA</name>
<keyword evidence="1" id="KW-0479">Metal-binding</keyword>
<dbReference type="Proteomes" id="UP000578531">
    <property type="component" value="Unassembled WGS sequence"/>
</dbReference>
<dbReference type="OrthoDB" id="5600418at2759"/>
<reference evidence="4 5" key="1">
    <citation type="journal article" date="2020" name="Genomics">
        <title>Complete, high-quality genomes from long-read metagenomic sequencing of two wolf lichen thalli reveals enigmatic genome architecture.</title>
        <authorList>
            <person name="McKenzie S.K."/>
            <person name="Walston R.F."/>
            <person name="Allen J.L."/>
        </authorList>
    </citation>
    <scope>NUCLEOTIDE SEQUENCE [LARGE SCALE GENOMIC DNA]</scope>
    <source>
        <strain evidence="4">WasteWater2</strain>
    </source>
</reference>
<keyword evidence="1" id="KW-0863">Zinc-finger</keyword>
<evidence type="ECO:0000313" key="4">
    <source>
        <dbReference type="EMBL" id="KAF6235725.1"/>
    </source>
</evidence>
<dbReference type="GO" id="GO:0008270">
    <property type="term" value="F:zinc ion binding"/>
    <property type="evidence" value="ECO:0007669"/>
    <property type="project" value="UniProtKB-KW"/>
</dbReference>
<keyword evidence="5" id="KW-1185">Reference proteome</keyword>
<evidence type="ECO:0000313" key="5">
    <source>
        <dbReference type="Proteomes" id="UP000578531"/>
    </source>
</evidence>
<dbReference type="AlphaFoldDB" id="A0A8H6FVT3"/>
<dbReference type="InterPro" id="IPR001841">
    <property type="entry name" value="Znf_RING"/>
</dbReference>
<dbReference type="Gene3D" id="3.30.40.10">
    <property type="entry name" value="Zinc/RING finger domain, C3HC4 (zinc finger)"/>
    <property type="match status" value="1"/>
</dbReference>
<feature type="region of interest" description="Disordered" evidence="2">
    <location>
        <begin position="197"/>
        <end position="224"/>
    </location>
</feature>
<dbReference type="PROSITE" id="PS50089">
    <property type="entry name" value="ZF_RING_2"/>
    <property type="match status" value="1"/>
</dbReference>
<evidence type="ECO:0000256" key="1">
    <source>
        <dbReference type="PROSITE-ProRule" id="PRU00175"/>
    </source>
</evidence>
<protein>
    <recommendedName>
        <fullName evidence="3">RING-type domain-containing protein</fullName>
    </recommendedName>
</protein>
<dbReference type="GeneID" id="59287581"/>
<sequence>MPAEILNRLEASVPEIEASFVNENIGSSMKADSLDPLESELRAMKFIWKLPIVSIDFLHEDEKFCGMCDRKYDDEFRVCGRKESPCCLPCGHIAGHQCLRKYLSPYECGFTKCPFCKVDFPQTFTDPVEPTLATSDLAWVDVDDHEVLDEGLSRQVSQLSKDSGAPSDEIKRYLSIDEVLERSRSQTEVNMGTDVQDFATQATDPAEIGDEEFPKNRKNGGGPSLARAAMKAVDLIAKKF</sequence>
<comment type="caution">
    <text evidence="4">The sequence shown here is derived from an EMBL/GenBank/DDBJ whole genome shotgun (WGS) entry which is preliminary data.</text>
</comment>
<organism evidence="4 5">
    <name type="scientific">Letharia columbiana</name>
    <dbReference type="NCBI Taxonomy" id="112416"/>
    <lineage>
        <taxon>Eukaryota</taxon>
        <taxon>Fungi</taxon>
        <taxon>Dikarya</taxon>
        <taxon>Ascomycota</taxon>
        <taxon>Pezizomycotina</taxon>
        <taxon>Lecanoromycetes</taxon>
        <taxon>OSLEUM clade</taxon>
        <taxon>Lecanoromycetidae</taxon>
        <taxon>Lecanorales</taxon>
        <taxon>Lecanorineae</taxon>
        <taxon>Parmeliaceae</taxon>
        <taxon>Letharia</taxon>
    </lineage>
</organism>
<evidence type="ECO:0000259" key="3">
    <source>
        <dbReference type="PROSITE" id="PS50089"/>
    </source>
</evidence>
<accession>A0A8H6FVT3</accession>
<evidence type="ECO:0000256" key="2">
    <source>
        <dbReference type="SAM" id="MobiDB-lite"/>
    </source>
</evidence>
<dbReference type="InterPro" id="IPR013083">
    <property type="entry name" value="Znf_RING/FYVE/PHD"/>
</dbReference>
<dbReference type="SUPFAM" id="SSF57850">
    <property type="entry name" value="RING/U-box"/>
    <property type="match status" value="1"/>
</dbReference>
<gene>
    <name evidence="4" type="ORF">HO173_005920</name>
</gene>
<dbReference type="RefSeq" id="XP_037165092.1">
    <property type="nucleotide sequence ID" value="XM_037307832.1"/>
</dbReference>
<proteinExistence type="predicted"/>